<organism evidence="1 2">
    <name type="scientific">Stenotrophomonas maltophilia</name>
    <name type="common">Pseudomonas maltophilia</name>
    <name type="synonym">Xanthomonas maltophilia</name>
    <dbReference type="NCBI Taxonomy" id="40324"/>
    <lineage>
        <taxon>Bacteria</taxon>
        <taxon>Pseudomonadati</taxon>
        <taxon>Pseudomonadota</taxon>
        <taxon>Gammaproteobacteria</taxon>
        <taxon>Lysobacterales</taxon>
        <taxon>Lysobacteraceae</taxon>
        <taxon>Stenotrophomonas</taxon>
        <taxon>Stenotrophomonas maltophilia group</taxon>
    </lineage>
</organism>
<evidence type="ECO:0000313" key="1">
    <source>
        <dbReference type="EMBL" id="PJL26091.1"/>
    </source>
</evidence>
<evidence type="ECO:0000313" key="2">
    <source>
        <dbReference type="Proteomes" id="UP000230167"/>
    </source>
</evidence>
<dbReference type="Proteomes" id="UP000230167">
    <property type="component" value="Unassembled WGS sequence"/>
</dbReference>
<proteinExistence type="predicted"/>
<name>A0A2J0U9S9_STEMA</name>
<dbReference type="AlphaFoldDB" id="A0A2J0U9S9"/>
<protein>
    <submittedName>
        <fullName evidence="1">Uncharacterized protein</fullName>
    </submittedName>
</protein>
<comment type="caution">
    <text evidence="1">The sequence shown here is derived from an EMBL/GenBank/DDBJ whole genome shotgun (WGS) entry which is preliminary data.</text>
</comment>
<dbReference type="EMBL" id="NEQV01000005">
    <property type="protein sequence ID" value="PJL26091.1"/>
    <property type="molecule type" value="Genomic_DNA"/>
</dbReference>
<gene>
    <name evidence="1" type="ORF">B9Y64_16360</name>
</gene>
<sequence>MRHPAAQPRLAPCRLFDGEQLLAAGSMYPWDLDPALAFIGVLSLAEARGCGHDRHQQPRTRVFVSFMAEYIRPGNGHCN</sequence>
<reference evidence="1 2" key="1">
    <citation type="journal article" date="2017" name="Front. Microbiol.">
        <title>Double-Face Meets the Bacterial World: The Opportunistic Pathogen Stenotrophomonas maltophilia.</title>
        <authorList>
            <person name="Lira F."/>
            <person name="Berg G."/>
            <person name="Martinez J.L."/>
        </authorList>
    </citation>
    <scope>NUCLEOTIDE SEQUENCE [LARGE SCALE GENOMIC DNA]</scope>
    <source>
        <strain evidence="1 2">EA1</strain>
    </source>
</reference>
<accession>A0A2J0U9S9</accession>